<proteinExistence type="inferred from homology"/>
<dbReference type="Gene3D" id="3.40.190.10">
    <property type="entry name" value="Periplasmic binding protein-like II"/>
    <property type="match status" value="2"/>
</dbReference>
<dbReference type="PRINTS" id="PR00039">
    <property type="entry name" value="HTHLYSR"/>
</dbReference>
<reference evidence="6 7" key="1">
    <citation type="submission" date="2017-12" db="EMBL/GenBank/DDBJ databases">
        <title>Characterization of six clinical isolates of Enterochimera gen. nov., a novel genus of the Yersiniaciae family and the three species Enterochimera arupensis sp. nov., Enterochimera coloradensis sp. nov, and Enterochimera californica sp. nov.</title>
        <authorList>
            <person name="Rossi A."/>
            <person name="Fisher M."/>
        </authorList>
    </citation>
    <scope>NUCLEOTIDE SEQUENCE [LARGE SCALE GENOMIC DNA]</scope>
    <source>
        <strain evidence="6 7">2016Iso1</strain>
    </source>
</reference>
<keyword evidence="2" id="KW-0805">Transcription regulation</keyword>
<dbReference type="InterPro" id="IPR036390">
    <property type="entry name" value="WH_DNA-bd_sf"/>
</dbReference>
<evidence type="ECO:0000313" key="7">
    <source>
        <dbReference type="Proteomes" id="UP000234626"/>
    </source>
</evidence>
<dbReference type="SUPFAM" id="SSF53850">
    <property type="entry name" value="Periplasmic binding protein-like II"/>
    <property type="match status" value="1"/>
</dbReference>
<dbReference type="OrthoDB" id="5526340at2"/>
<dbReference type="PANTHER" id="PTHR30537:SF74">
    <property type="entry name" value="HTH-TYPE TRANSCRIPTIONAL REGULATOR TRPI"/>
    <property type="match status" value="1"/>
</dbReference>
<dbReference type="InterPro" id="IPR036388">
    <property type="entry name" value="WH-like_DNA-bd_sf"/>
</dbReference>
<dbReference type="GO" id="GO:0043565">
    <property type="term" value="F:sequence-specific DNA binding"/>
    <property type="evidence" value="ECO:0007669"/>
    <property type="project" value="TreeGrafter"/>
</dbReference>
<keyword evidence="3" id="KW-0238">DNA-binding</keyword>
<sequence length="292" mass="31911">MSRPLRPSLNALRAFEMTARKGGFTEAANALSVTHGAISRHIRALEELLGVTLLIRTPQGTTLTAEGAKLAAGLSKAFGMIQESIDDVRPRPLELSCSASIMMYWLLPRMGRLHSSFPAMEVGLRTGHGPIDFALDGVSVAIRLASIPVPFGITPVPLIDEWVGVVCAPDYLASSGVKEIADLKHARLLATRTRPDAWESWYRANDAEFPAGSELEFYEHFYLMIKAANVGLGFANTPRMLVREELEKGSLIAPFGFVKGPEKLVLWISPNAESREDTTHLVEWISAEMAGN</sequence>
<organism evidence="6 7">
    <name type="scientific">Chimaeribacter arupi</name>
    <dbReference type="NCBI Taxonomy" id="2060066"/>
    <lineage>
        <taxon>Bacteria</taxon>
        <taxon>Pseudomonadati</taxon>
        <taxon>Pseudomonadota</taxon>
        <taxon>Gammaproteobacteria</taxon>
        <taxon>Enterobacterales</taxon>
        <taxon>Yersiniaceae</taxon>
        <taxon>Chimaeribacter</taxon>
    </lineage>
</organism>
<evidence type="ECO:0000256" key="3">
    <source>
        <dbReference type="ARBA" id="ARBA00023125"/>
    </source>
</evidence>
<keyword evidence="4" id="KW-0804">Transcription</keyword>
<dbReference type="AlphaFoldDB" id="A0A2N5EML6"/>
<dbReference type="InterPro" id="IPR005119">
    <property type="entry name" value="LysR_subst-bd"/>
</dbReference>
<dbReference type="Pfam" id="PF00126">
    <property type="entry name" value="HTH_1"/>
    <property type="match status" value="1"/>
</dbReference>
<comment type="caution">
    <text evidence="6">The sequence shown here is derived from an EMBL/GenBank/DDBJ whole genome shotgun (WGS) entry which is preliminary data.</text>
</comment>
<keyword evidence="7" id="KW-1185">Reference proteome</keyword>
<comment type="similarity">
    <text evidence="1">Belongs to the LysR transcriptional regulatory family.</text>
</comment>
<evidence type="ECO:0000256" key="2">
    <source>
        <dbReference type="ARBA" id="ARBA00023015"/>
    </source>
</evidence>
<gene>
    <name evidence="6" type="ORF">CYR34_11510</name>
</gene>
<dbReference type="InterPro" id="IPR058163">
    <property type="entry name" value="LysR-type_TF_proteobact-type"/>
</dbReference>
<dbReference type="PROSITE" id="PS50931">
    <property type="entry name" value="HTH_LYSR"/>
    <property type="match status" value="1"/>
</dbReference>
<dbReference type="RefSeq" id="WP_101828237.1">
    <property type="nucleotide sequence ID" value="NZ_CP119396.1"/>
</dbReference>
<feature type="domain" description="HTH lysR-type" evidence="5">
    <location>
        <begin position="7"/>
        <end position="64"/>
    </location>
</feature>
<evidence type="ECO:0000313" key="6">
    <source>
        <dbReference type="EMBL" id="PLR49310.1"/>
    </source>
</evidence>
<dbReference type="EMBL" id="PJZK01000010">
    <property type="protein sequence ID" value="PLR49310.1"/>
    <property type="molecule type" value="Genomic_DNA"/>
</dbReference>
<evidence type="ECO:0000256" key="4">
    <source>
        <dbReference type="ARBA" id="ARBA00023163"/>
    </source>
</evidence>
<accession>A0A2N5EML6</accession>
<dbReference type="PANTHER" id="PTHR30537">
    <property type="entry name" value="HTH-TYPE TRANSCRIPTIONAL REGULATOR"/>
    <property type="match status" value="1"/>
</dbReference>
<dbReference type="Proteomes" id="UP000234626">
    <property type="component" value="Unassembled WGS sequence"/>
</dbReference>
<evidence type="ECO:0000259" key="5">
    <source>
        <dbReference type="PROSITE" id="PS50931"/>
    </source>
</evidence>
<dbReference type="InterPro" id="IPR000847">
    <property type="entry name" value="LysR_HTH_N"/>
</dbReference>
<dbReference type="GO" id="GO:0003700">
    <property type="term" value="F:DNA-binding transcription factor activity"/>
    <property type="evidence" value="ECO:0007669"/>
    <property type="project" value="InterPro"/>
</dbReference>
<dbReference type="GO" id="GO:0006351">
    <property type="term" value="P:DNA-templated transcription"/>
    <property type="evidence" value="ECO:0007669"/>
    <property type="project" value="TreeGrafter"/>
</dbReference>
<evidence type="ECO:0000256" key="1">
    <source>
        <dbReference type="ARBA" id="ARBA00009437"/>
    </source>
</evidence>
<dbReference type="Pfam" id="PF03466">
    <property type="entry name" value="LysR_substrate"/>
    <property type="match status" value="1"/>
</dbReference>
<name>A0A2N5EML6_9GAMM</name>
<dbReference type="Gene3D" id="1.10.10.10">
    <property type="entry name" value="Winged helix-like DNA-binding domain superfamily/Winged helix DNA-binding domain"/>
    <property type="match status" value="1"/>
</dbReference>
<protein>
    <submittedName>
        <fullName evidence="6">LysR family transcriptional regulator</fullName>
    </submittedName>
</protein>
<dbReference type="SUPFAM" id="SSF46785">
    <property type="entry name" value="Winged helix' DNA-binding domain"/>
    <property type="match status" value="1"/>
</dbReference>